<name>A0A4P6L5D8_9BURK</name>
<evidence type="ECO:0000313" key="1">
    <source>
        <dbReference type="EMBL" id="QBE66849.1"/>
    </source>
</evidence>
<evidence type="ECO:0000313" key="2">
    <source>
        <dbReference type="Proteomes" id="UP000290637"/>
    </source>
</evidence>
<proteinExistence type="predicted"/>
<dbReference type="AlphaFoldDB" id="A0A4P6L5D8"/>
<dbReference type="EMBL" id="CP035913">
    <property type="protein sequence ID" value="QBE66849.1"/>
    <property type="molecule type" value="Genomic_DNA"/>
</dbReference>
<accession>A0A4P6L5D8</accession>
<gene>
    <name evidence="1" type="ORF">EWM63_30975</name>
</gene>
<protein>
    <submittedName>
        <fullName evidence="1">Uncharacterized protein</fullName>
    </submittedName>
</protein>
<sequence>MFNNTKLKEVLHRTYLAPYKLQSDYARDNAQEVAALASMGYITTYELPRQFGNKWRITGIGLEKLRKLGAL</sequence>
<reference evidence="1 2" key="1">
    <citation type="submission" date="2019-02" db="EMBL/GenBank/DDBJ databases">
        <title>Draft Genome Sequences of Six Type Strains of the Genus Massilia.</title>
        <authorList>
            <person name="Miess H."/>
            <person name="Frediansyhah A."/>
            <person name="Gross H."/>
        </authorList>
    </citation>
    <scope>NUCLEOTIDE SEQUENCE [LARGE SCALE GENOMIC DNA]</scope>
    <source>
        <strain evidence="1 2">DSM 17473</strain>
    </source>
</reference>
<keyword evidence="2" id="KW-1185">Reference proteome</keyword>
<dbReference type="RefSeq" id="WP_130189956.1">
    <property type="nucleotide sequence ID" value="NZ_CP035913.1"/>
</dbReference>
<organism evidence="1 2">
    <name type="scientific">Pseudoduganella lutea</name>
    <dbReference type="NCBI Taxonomy" id="321985"/>
    <lineage>
        <taxon>Bacteria</taxon>
        <taxon>Pseudomonadati</taxon>
        <taxon>Pseudomonadota</taxon>
        <taxon>Betaproteobacteria</taxon>
        <taxon>Burkholderiales</taxon>
        <taxon>Oxalobacteraceae</taxon>
        <taxon>Telluria group</taxon>
        <taxon>Pseudoduganella</taxon>
    </lineage>
</organism>
<dbReference type="KEGG" id="plue:EWM63_30975"/>
<dbReference type="Proteomes" id="UP000290637">
    <property type="component" value="Chromosome"/>
</dbReference>